<evidence type="ECO:0000313" key="2">
    <source>
        <dbReference type="EMBL" id="MDC7683041.1"/>
    </source>
</evidence>
<evidence type="ECO:0008006" key="4">
    <source>
        <dbReference type="Google" id="ProtNLM"/>
    </source>
</evidence>
<comment type="caution">
    <text evidence="2">The sequence shown here is derived from an EMBL/GenBank/DDBJ whole genome shotgun (WGS) entry which is preliminary data.</text>
</comment>
<feature type="chain" id="PRO_5046350815" description="Lipoprotein" evidence="1">
    <location>
        <begin position="22"/>
        <end position="114"/>
    </location>
</feature>
<sequence>MMRIALALTLLGLCLSGCMEAKTDDLTGTFVYEDGDQKETLILKTDGTATLQNGYKTEHFKWKTGEAEPGCLRIHFTPVGEAEEWHPCADKGPAGVFISQRKNTDAFYKKVQQK</sequence>
<accession>A0ABT5HSJ1</accession>
<keyword evidence="3" id="KW-1185">Reference proteome</keyword>
<feature type="signal peptide" evidence="1">
    <location>
        <begin position="1"/>
        <end position="21"/>
    </location>
</feature>
<dbReference type="Proteomes" id="UP001214854">
    <property type="component" value="Unassembled WGS sequence"/>
</dbReference>
<keyword evidence="1" id="KW-0732">Signal</keyword>
<evidence type="ECO:0000256" key="1">
    <source>
        <dbReference type="SAM" id="SignalP"/>
    </source>
</evidence>
<name>A0ABT5HSJ1_9CAUL</name>
<dbReference type="EMBL" id="JAQQKX010000004">
    <property type="protein sequence ID" value="MDC7683041.1"/>
    <property type="molecule type" value="Genomic_DNA"/>
</dbReference>
<dbReference type="RefSeq" id="WP_272747522.1">
    <property type="nucleotide sequence ID" value="NZ_JAQQKX010000004.1"/>
</dbReference>
<proteinExistence type="predicted"/>
<organism evidence="2 3">
    <name type="scientific">Asticcacaulis aquaticus</name>
    <dbReference type="NCBI Taxonomy" id="2984212"/>
    <lineage>
        <taxon>Bacteria</taxon>
        <taxon>Pseudomonadati</taxon>
        <taxon>Pseudomonadota</taxon>
        <taxon>Alphaproteobacteria</taxon>
        <taxon>Caulobacterales</taxon>
        <taxon>Caulobacteraceae</taxon>
        <taxon>Asticcacaulis</taxon>
    </lineage>
</organism>
<gene>
    <name evidence="2" type="ORF">PQU92_07120</name>
</gene>
<reference evidence="2 3" key="1">
    <citation type="submission" date="2023-01" db="EMBL/GenBank/DDBJ databases">
        <title>Novel species of the genus Asticcacaulis isolated from rivers.</title>
        <authorList>
            <person name="Lu H."/>
        </authorList>
    </citation>
    <scope>NUCLEOTIDE SEQUENCE [LARGE SCALE GENOMIC DNA]</scope>
    <source>
        <strain evidence="2 3">BYS171W</strain>
    </source>
</reference>
<evidence type="ECO:0000313" key="3">
    <source>
        <dbReference type="Proteomes" id="UP001214854"/>
    </source>
</evidence>
<protein>
    <recommendedName>
        <fullName evidence="4">Lipoprotein</fullName>
    </recommendedName>
</protein>